<evidence type="ECO:0000256" key="1">
    <source>
        <dbReference type="SAM" id="MobiDB-lite"/>
    </source>
</evidence>
<organism evidence="3 4">
    <name type="scientific">Sinorhizobium americanum</name>
    <dbReference type="NCBI Taxonomy" id="194963"/>
    <lineage>
        <taxon>Bacteria</taxon>
        <taxon>Pseudomonadati</taxon>
        <taxon>Pseudomonadota</taxon>
        <taxon>Alphaproteobacteria</taxon>
        <taxon>Hyphomicrobiales</taxon>
        <taxon>Rhizobiaceae</taxon>
        <taxon>Sinorhizobium/Ensifer group</taxon>
        <taxon>Sinorhizobium</taxon>
    </lineage>
</organism>
<reference evidence="3 4" key="1">
    <citation type="submission" date="2019-03" db="EMBL/GenBank/DDBJ databases">
        <title>Genomic Encyclopedia of Type Strains, Phase IV (KMG-V): Genome sequencing to study the core and pangenomes of soil and plant-associated prokaryotes.</title>
        <authorList>
            <person name="Whitman W."/>
        </authorList>
    </citation>
    <scope>NUCLEOTIDE SEQUENCE [LARGE SCALE GENOMIC DNA]</scope>
    <source>
        <strain evidence="3 4">23C40</strain>
    </source>
</reference>
<keyword evidence="2" id="KW-1133">Transmembrane helix</keyword>
<accession>A0A4R2BHG0</accession>
<feature type="compositionally biased region" description="Basic and acidic residues" evidence="1">
    <location>
        <begin position="28"/>
        <end position="37"/>
    </location>
</feature>
<dbReference type="InterPro" id="IPR032820">
    <property type="entry name" value="ATPase_put"/>
</dbReference>
<feature type="transmembrane region" description="Helical" evidence="2">
    <location>
        <begin position="100"/>
        <end position="121"/>
    </location>
</feature>
<keyword evidence="2" id="KW-0812">Transmembrane</keyword>
<evidence type="ECO:0000313" key="4">
    <source>
        <dbReference type="Proteomes" id="UP000295043"/>
    </source>
</evidence>
<sequence>MGPNRGLSTGRLYDRDRVRPRGAAKGSHVTEKPEESLEARLKRLGEDIASKRVDVSDEAEVRSAESRKGYAAAMKLSSEFIAGIVVGAFLGYLLDHFAGTGPWGMIVLLLLGFCAGVLNVLRSAGLVATPDQRGGGSGNSKKDGDGA</sequence>
<name>A0A4R2BHG0_9HYPH</name>
<comment type="caution">
    <text evidence="3">The sequence shown here is derived from an EMBL/GenBank/DDBJ whole genome shotgun (WGS) entry which is preliminary data.</text>
</comment>
<dbReference type="Proteomes" id="UP000295043">
    <property type="component" value="Unassembled WGS sequence"/>
</dbReference>
<dbReference type="OrthoDB" id="15401at2"/>
<protein>
    <submittedName>
        <fullName evidence="3">ATP synthase protein I</fullName>
    </submittedName>
</protein>
<evidence type="ECO:0000313" key="3">
    <source>
        <dbReference type="EMBL" id="TCN26461.1"/>
    </source>
</evidence>
<evidence type="ECO:0000256" key="2">
    <source>
        <dbReference type="SAM" id="Phobius"/>
    </source>
</evidence>
<feature type="transmembrane region" description="Helical" evidence="2">
    <location>
        <begin position="76"/>
        <end position="94"/>
    </location>
</feature>
<dbReference type="Pfam" id="PF09527">
    <property type="entry name" value="ATPase_gene1"/>
    <property type="match status" value="1"/>
</dbReference>
<dbReference type="AlphaFoldDB" id="A0A4R2BHG0"/>
<feature type="region of interest" description="Disordered" evidence="1">
    <location>
        <begin position="1"/>
        <end position="37"/>
    </location>
</feature>
<dbReference type="EMBL" id="SLVU01000017">
    <property type="protein sequence ID" value="TCN26461.1"/>
    <property type="molecule type" value="Genomic_DNA"/>
</dbReference>
<gene>
    <name evidence="3" type="ORF">EV184_117111</name>
</gene>
<proteinExistence type="predicted"/>
<keyword evidence="2" id="KW-0472">Membrane</keyword>